<dbReference type="InterPro" id="IPR050956">
    <property type="entry name" value="2C_system_His_kinase"/>
</dbReference>
<feature type="compositionally biased region" description="Polar residues" evidence="3">
    <location>
        <begin position="183"/>
        <end position="193"/>
    </location>
</feature>
<dbReference type="CDD" id="cd17546">
    <property type="entry name" value="REC_hyHK_CKI1_RcsC-like"/>
    <property type="match status" value="1"/>
</dbReference>
<evidence type="ECO:0000313" key="6">
    <source>
        <dbReference type="Proteomes" id="UP000250266"/>
    </source>
</evidence>
<evidence type="ECO:0000256" key="1">
    <source>
        <dbReference type="ARBA" id="ARBA00022553"/>
    </source>
</evidence>
<dbReference type="SUPFAM" id="SSF55874">
    <property type="entry name" value="ATPase domain of HSP90 chaperone/DNA topoisomerase II/histidine kinase"/>
    <property type="match status" value="1"/>
</dbReference>
<dbReference type="EMBL" id="KV744915">
    <property type="protein sequence ID" value="OCK81594.1"/>
    <property type="molecule type" value="Genomic_DNA"/>
</dbReference>
<accession>A0A8E2ED49</accession>
<dbReference type="PROSITE" id="PS50110">
    <property type="entry name" value="RESPONSE_REGULATORY"/>
    <property type="match status" value="1"/>
</dbReference>
<dbReference type="GO" id="GO:0000160">
    <property type="term" value="P:phosphorelay signal transduction system"/>
    <property type="evidence" value="ECO:0007669"/>
    <property type="project" value="InterPro"/>
</dbReference>
<dbReference type="SMART" id="SM00448">
    <property type="entry name" value="REC"/>
    <property type="match status" value="1"/>
</dbReference>
<evidence type="ECO:0000313" key="5">
    <source>
        <dbReference type="EMBL" id="OCK81594.1"/>
    </source>
</evidence>
<dbReference type="Gene3D" id="3.40.50.2300">
    <property type="match status" value="1"/>
</dbReference>
<dbReference type="PANTHER" id="PTHR43719:SF11">
    <property type="entry name" value="HISTIDINE KINASE_RESPONSE REGULATOR, PUTATIVE-RELATED"/>
    <property type="match status" value="1"/>
</dbReference>
<dbReference type="Pfam" id="PF00072">
    <property type="entry name" value="Response_reg"/>
    <property type="match status" value="1"/>
</dbReference>
<dbReference type="Gene3D" id="3.30.565.10">
    <property type="entry name" value="Histidine kinase-like ATPase, C-terminal domain"/>
    <property type="match status" value="1"/>
</dbReference>
<dbReference type="AlphaFoldDB" id="A0A8E2ED49"/>
<feature type="modified residue" description="4-aspartylphosphate" evidence="2">
    <location>
        <position position="287"/>
    </location>
</feature>
<dbReference type="InterPro" id="IPR001789">
    <property type="entry name" value="Sig_transdc_resp-reg_receiver"/>
</dbReference>
<dbReference type="InterPro" id="IPR011006">
    <property type="entry name" value="CheY-like_superfamily"/>
</dbReference>
<organism evidence="5 6">
    <name type="scientific">Lepidopterella palustris CBS 459.81</name>
    <dbReference type="NCBI Taxonomy" id="1314670"/>
    <lineage>
        <taxon>Eukaryota</taxon>
        <taxon>Fungi</taxon>
        <taxon>Dikarya</taxon>
        <taxon>Ascomycota</taxon>
        <taxon>Pezizomycotina</taxon>
        <taxon>Dothideomycetes</taxon>
        <taxon>Pleosporomycetidae</taxon>
        <taxon>Mytilinidiales</taxon>
        <taxon>Argynnaceae</taxon>
        <taxon>Lepidopterella</taxon>
    </lineage>
</organism>
<evidence type="ECO:0000256" key="2">
    <source>
        <dbReference type="PROSITE-ProRule" id="PRU00169"/>
    </source>
</evidence>
<feature type="region of interest" description="Disordered" evidence="3">
    <location>
        <begin position="182"/>
        <end position="203"/>
    </location>
</feature>
<dbReference type="SUPFAM" id="SSF52172">
    <property type="entry name" value="CheY-like"/>
    <property type="match status" value="1"/>
</dbReference>
<keyword evidence="6" id="KW-1185">Reference proteome</keyword>
<gene>
    <name evidence="5" type="ORF">K432DRAFT_392017</name>
</gene>
<keyword evidence="1 2" id="KW-0597">Phosphoprotein</keyword>
<evidence type="ECO:0000256" key="3">
    <source>
        <dbReference type="SAM" id="MobiDB-lite"/>
    </source>
</evidence>
<dbReference type="InterPro" id="IPR036890">
    <property type="entry name" value="HATPase_C_sf"/>
</dbReference>
<protein>
    <submittedName>
        <fullName evidence="5">CheY-like protein</fullName>
    </submittedName>
</protein>
<sequence>MNLLGNALKYTRAGHEDPFSVGTGLGLSVVRQIPDSLGSSINIQSTQNVGTEVDVALILPDNPHRIKASLKESFKQWFRMEGFRSPDMEDVDTDIFLHVEPPPAERFLNRHGGDVRRSSNEKNCRTLRTSEVGESISQKCLDRVSGMTGMNIEPRPPLNRISSAPFATLRVARYTALRRQTDITESTSHMKQNSTPSPLRTTATTTPPSLGLMFGNNNAQGASLASPTHNKINVLVADDNPINLQLLVMFMRKNKYSYAEAHNGLEALEKYKDAAVQNSRFDYVLMDMSMPVMDGLESTRLIRKFEEEWKVEATTIIALTSFASAQAQYEALSSGVNHYLPKPIKLFELKYLMEK</sequence>
<feature type="compositionally biased region" description="Low complexity" evidence="3">
    <location>
        <begin position="194"/>
        <end position="203"/>
    </location>
</feature>
<dbReference type="PANTHER" id="PTHR43719">
    <property type="entry name" value="TWO-COMPONENT HISTIDINE KINASE"/>
    <property type="match status" value="1"/>
</dbReference>
<evidence type="ECO:0000259" key="4">
    <source>
        <dbReference type="PROSITE" id="PS50110"/>
    </source>
</evidence>
<reference evidence="5 6" key="1">
    <citation type="journal article" date="2016" name="Nat. Commun.">
        <title>Ectomycorrhizal ecology is imprinted in the genome of the dominant symbiotic fungus Cenococcum geophilum.</title>
        <authorList>
            <consortium name="DOE Joint Genome Institute"/>
            <person name="Peter M."/>
            <person name="Kohler A."/>
            <person name="Ohm R.A."/>
            <person name="Kuo A."/>
            <person name="Krutzmann J."/>
            <person name="Morin E."/>
            <person name="Arend M."/>
            <person name="Barry K.W."/>
            <person name="Binder M."/>
            <person name="Choi C."/>
            <person name="Clum A."/>
            <person name="Copeland A."/>
            <person name="Grisel N."/>
            <person name="Haridas S."/>
            <person name="Kipfer T."/>
            <person name="LaButti K."/>
            <person name="Lindquist E."/>
            <person name="Lipzen A."/>
            <person name="Maire R."/>
            <person name="Meier B."/>
            <person name="Mihaltcheva S."/>
            <person name="Molinier V."/>
            <person name="Murat C."/>
            <person name="Poggeler S."/>
            <person name="Quandt C.A."/>
            <person name="Sperisen C."/>
            <person name="Tritt A."/>
            <person name="Tisserant E."/>
            <person name="Crous P.W."/>
            <person name="Henrissat B."/>
            <person name="Nehls U."/>
            <person name="Egli S."/>
            <person name="Spatafora J.W."/>
            <person name="Grigoriev I.V."/>
            <person name="Martin F.M."/>
        </authorList>
    </citation>
    <scope>NUCLEOTIDE SEQUENCE [LARGE SCALE GENOMIC DNA]</scope>
    <source>
        <strain evidence="5 6">CBS 459.81</strain>
    </source>
</reference>
<feature type="domain" description="Response regulatory" evidence="4">
    <location>
        <begin position="233"/>
        <end position="355"/>
    </location>
</feature>
<dbReference type="Proteomes" id="UP000250266">
    <property type="component" value="Unassembled WGS sequence"/>
</dbReference>
<dbReference type="OrthoDB" id="303614at2759"/>
<proteinExistence type="predicted"/>
<name>A0A8E2ED49_9PEZI</name>